<organism evidence="1">
    <name type="scientific">Aegilops tauschii</name>
    <name type="common">Tausch's goatgrass</name>
    <name type="synonym">Aegilops squarrosa</name>
    <dbReference type="NCBI Taxonomy" id="37682"/>
    <lineage>
        <taxon>Eukaryota</taxon>
        <taxon>Viridiplantae</taxon>
        <taxon>Streptophyta</taxon>
        <taxon>Embryophyta</taxon>
        <taxon>Tracheophyta</taxon>
        <taxon>Spermatophyta</taxon>
        <taxon>Magnoliopsida</taxon>
        <taxon>Liliopsida</taxon>
        <taxon>Poales</taxon>
        <taxon>Poaceae</taxon>
        <taxon>BOP clade</taxon>
        <taxon>Pooideae</taxon>
        <taxon>Triticodae</taxon>
        <taxon>Triticeae</taxon>
        <taxon>Triticinae</taxon>
        <taxon>Aegilops</taxon>
    </lineage>
</organism>
<reference evidence="1" key="1">
    <citation type="submission" date="2015-06" db="UniProtKB">
        <authorList>
            <consortium name="EnsemblPlants"/>
        </authorList>
    </citation>
    <scope>IDENTIFICATION</scope>
</reference>
<sequence length="59" mass="6533">MEVVVDIDDGERLEDHFVRALAGVLAWISTSLPHVHRKGVALDRSVDLSKFSDDDANQS</sequence>
<proteinExistence type="predicted"/>
<accession>M8APE5</accession>
<evidence type="ECO:0000313" key="1">
    <source>
        <dbReference type="EnsemblPlants" id="EMT06421"/>
    </source>
</evidence>
<name>M8APE5_AEGTA</name>
<dbReference type="AlphaFoldDB" id="M8APE5"/>
<protein>
    <submittedName>
        <fullName evidence="1">Uncharacterized protein</fullName>
    </submittedName>
</protein>
<dbReference type="EnsemblPlants" id="EMT06421">
    <property type="protein sequence ID" value="EMT06421"/>
    <property type="gene ID" value="F775_24641"/>
</dbReference>